<reference evidence="2" key="1">
    <citation type="submission" date="2018-01" db="EMBL/GenBank/DDBJ databases">
        <title>An insight into the sialome of Amazonian anophelines.</title>
        <authorList>
            <person name="Ribeiro J.M."/>
            <person name="Scarpassa V."/>
            <person name="Calvo E."/>
        </authorList>
    </citation>
    <scope>NUCLEOTIDE SEQUENCE</scope>
</reference>
<protein>
    <submittedName>
        <fullName evidence="2">Uncharacterized protein</fullName>
    </submittedName>
</protein>
<keyword evidence="1" id="KW-0472">Membrane</keyword>
<evidence type="ECO:0000313" key="2">
    <source>
        <dbReference type="EMBL" id="MBW76561.1"/>
    </source>
</evidence>
<keyword evidence="1" id="KW-1133">Transmembrane helix</keyword>
<keyword evidence="1" id="KW-0812">Transmembrane</keyword>
<organism evidence="2">
    <name type="scientific">Anopheles darlingi</name>
    <name type="common">Mosquito</name>
    <dbReference type="NCBI Taxonomy" id="43151"/>
    <lineage>
        <taxon>Eukaryota</taxon>
        <taxon>Metazoa</taxon>
        <taxon>Ecdysozoa</taxon>
        <taxon>Arthropoda</taxon>
        <taxon>Hexapoda</taxon>
        <taxon>Insecta</taxon>
        <taxon>Pterygota</taxon>
        <taxon>Neoptera</taxon>
        <taxon>Endopterygota</taxon>
        <taxon>Diptera</taxon>
        <taxon>Nematocera</taxon>
        <taxon>Culicoidea</taxon>
        <taxon>Culicidae</taxon>
        <taxon>Anophelinae</taxon>
        <taxon>Anopheles</taxon>
    </lineage>
</organism>
<feature type="transmembrane region" description="Helical" evidence="1">
    <location>
        <begin position="38"/>
        <end position="61"/>
    </location>
</feature>
<dbReference type="AlphaFoldDB" id="A0A2M4DGD6"/>
<dbReference type="EMBL" id="GGFL01012383">
    <property type="protein sequence ID" value="MBW76561.1"/>
    <property type="molecule type" value="Transcribed_RNA"/>
</dbReference>
<name>A0A2M4DGD6_ANODA</name>
<accession>A0A2M4DGD6</accession>
<proteinExistence type="predicted"/>
<sequence>MLLLSTVGSFVLAELVVIAGSLERTPALILVLAEDDDMLTVALVVVIAADVLATSTAALLMHCGLDNGSS</sequence>
<evidence type="ECO:0000256" key="1">
    <source>
        <dbReference type="SAM" id="Phobius"/>
    </source>
</evidence>